<accession>A0A2X0K5P6</accession>
<keyword evidence="2" id="KW-1185">Reference proteome</keyword>
<proteinExistence type="predicted"/>
<evidence type="ECO:0000313" key="2">
    <source>
        <dbReference type="Proteomes" id="UP000249723"/>
    </source>
</evidence>
<organism evidence="1 2">
    <name type="scientific">Microbotryum saponariae</name>
    <dbReference type="NCBI Taxonomy" id="289078"/>
    <lineage>
        <taxon>Eukaryota</taxon>
        <taxon>Fungi</taxon>
        <taxon>Dikarya</taxon>
        <taxon>Basidiomycota</taxon>
        <taxon>Pucciniomycotina</taxon>
        <taxon>Microbotryomycetes</taxon>
        <taxon>Microbotryales</taxon>
        <taxon>Microbotryaceae</taxon>
        <taxon>Microbotryum</taxon>
    </lineage>
</organism>
<protein>
    <submittedName>
        <fullName evidence="1">BZ3500_MvSof-1268-A1-R1_Chr2-1g04203 protein</fullName>
    </submittedName>
</protein>
<dbReference type="Proteomes" id="UP000249723">
    <property type="component" value="Unassembled WGS sequence"/>
</dbReference>
<reference evidence="2" key="1">
    <citation type="submission" date="2016-10" db="EMBL/GenBank/DDBJ databases">
        <authorList>
            <person name="Jeantristanb JTB J.-T."/>
            <person name="Ricardo R."/>
        </authorList>
    </citation>
    <scope>NUCLEOTIDE SEQUENCE [LARGE SCALE GENOMIC DNA]</scope>
</reference>
<dbReference type="EMBL" id="FMWP01000012">
    <property type="protein sequence ID" value="SCZ88122.1"/>
    <property type="molecule type" value="Genomic_DNA"/>
</dbReference>
<gene>
    <name evidence="1" type="ORF">BZ3500_MVSOF-1268-A1-R1_CHR2-1G04203</name>
</gene>
<evidence type="ECO:0000313" key="1">
    <source>
        <dbReference type="EMBL" id="SCZ88122.1"/>
    </source>
</evidence>
<dbReference type="AlphaFoldDB" id="A0A2X0K5P6"/>
<name>A0A2X0K5P6_9BASI</name>
<sequence length="79" mass="8822">MDTKIATELKKEIRSQAEISQFLDDANLRLVRACHTSYDILDALNTFYRLGTMSAQIGALTTKLYALIVRPSAMNESAL</sequence>